<dbReference type="AlphaFoldDB" id="A0AAW1MVZ0"/>
<gene>
    <name evidence="1" type="ORF">QE152_g4351</name>
</gene>
<dbReference type="Proteomes" id="UP001458880">
    <property type="component" value="Unassembled WGS sequence"/>
</dbReference>
<organism evidence="1 2">
    <name type="scientific">Popillia japonica</name>
    <name type="common">Japanese beetle</name>
    <dbReference type="NCBI Taxonomy" id="7064"/>
    <lineage>
        <taxon>Eukaryota</taxon>
        <taxon>Metazoa</taxon>
        <taxon>Ecdysozoa</taxon>
        <taxon>Arthropoda</taxon>
        <taxon>Hexapoda</taxon>
        <taxon>Insecta</taxon>
        <taxon>Pterygota</taxon>
        <taxon>Neoptera</taxon>
        <taxon>Endopterygota</taxon>
        <taxon>Coleoptera</taxon>
        <taxon>Polyphaga</taxon>
        <taxon>Scarabaeiformia</taxon>
        <taxon>Scarabaeidae</taxon>
        <taxon>Rutelinae</taxon>
        <taxon>Popillia</taxon>
    </lineage>
</organism>
<dbReference type="EMBL" id="JASPKY010000022">
    <property type="protein sequence ID" value="KAK9752191.1"/>
    <property type="molecule type" value="Genomic_DNA"/>
</dbReference>
<accession>A0AAW1MVZ0</accession>
<evidence type="ECO:0000313" key="2">
    <source>
        <dbReference type="Proteomes" id="UP001458880"/>
    </source>
</evidence>
<evidence type="ECO:0008006" key="3">
    <source>
        <dbReference type="Google" id="ProtNLM"/>
    </source>
</evidence>
<comment type="caution">
    <text evidence="1">The sequence shown here is derived from an EMBL/GenBank/DDBJ whole genome shotgun (WGS) entry which is preliminary data.</text>
</comment>
<proteinExistence type="predicted"/>
<name>A0AAW1MVZ0_POPJA</name>
<keyword evidence="2" id="KW-1185">Reference proteome</keyword>
<protein>
    <recommendedName>
        <fullName evidence="3">Pre-rRNA-processing protein TSR2 homolog</fullName>
    </recommendedName>
</protein>
<reference evidence="1 2" key="1">
    <citation type="journal article" date="2024" name="BMC Genomics">
        <title>De novo assembly and annotation of Popillia japonica's genome with initial clues to its potential as an invasive pest.</title>
        <authorList>
            <person name="Cucini C."/>
            <person name="Boschi S."/>
            <person name="Funari R."/>
            <person name="Cardaioli E."/>
            <person name="Iannotti N."/>
            <person name="Marturano G."/>
            <person name="Paoli F."/>
            <person name="Bruttini M."/>
            <person name="Carapelli A."/>
            <person name="Frati F."/>
            <person name="Nardi F."/>
        </authorList>
    </citation>
    <scope>NUCLEOTIDE SEQUENCE [LARGE SCALE GENOMIC DNA]</scope>
    <source>
        <strain evidence="1">DMR45628</strain>
    </source>
</reference>
<sequence>MWKEALGQCTPEIWNNCVLHTEKLIKEWYEREKVLDIAVEEFIISLADDDSTSDEFDLAVEEFIISLADDDSTSDEFDSDIDSDINPVLHAQWSKKPYFSFNHVKL</sequence>
<evidence type="ECO:0000313" key="1">
    <source>
        <dbReference type="EMBL" id="KAK9752191.1"/>
    </source>
</evidence>